<dbReference type="InterPro" id="IPR000595">
    <property type="entry name" value="cNMP-bd_dom"/>
</dbReference>
<dbReference type="Pfam" id="PF03445">
    <property type="entry name" value="DUF294"/>
    <property type="match status" value="1"/>
</dbReference>
<gene>
    <name evidence="4" type="ORF">GALL_04180</name>
</gene>
<dbReference type="GO" id="GO:0016853">
    <property type="term" value="F:isomerase activity"/>
    <property type="evidence" value="ECO:0007669"/>
    <property type="project" value="UniProtKB-KW"/>
</dbReference>
<proteinExistence type="predicted"/>
<dbReference type="Pfam" id="PF10335">
    <property type="entry name" value="DUF294_C"/>
    <property type="match status" value="1"/>
</dbReference>
<dbReference type="InterPro" id="IPR014710">
    <property type="entry name" value="RmlC-like_jellyroll"/>
</dbReference>
<reference evidence="4" key="1">
    <citation type="submission" date="2016-10" db="EMBL/GenBank/DDBJ databases">
        <title>Sequence of Gallionella enrichment culture.</title>
        <authorList>
            <person name="Poehlein A."/>
            <person name="Muehling M."/>
            <person name="Daniel R."/>
        </authorList>
    </citation>
    <scope>NUCLEOTIDE SEQUENCE</scope>
</reference>
<sequence length="633" mass="70769">MSAIHPSELSFIVRHAPFDRMDTEHVLWMMERMHLGYYAEGEVIVSPQQGAVDRFLVIKQGMVHGEQNVAHASEADTWLELAEGECFPLGALLANRPVASVYRAGSDSFCYELGAGDFRQLIDMSAAFRDFCTRRIANLLEHSKQVIQAQYSHSSVEQQSLASPLSAIIRRAPVTCPPQATVRQALQLMHEQHVGSMVAVDEHGRPCGILTLPDVLERVALPQIDLDQPVIGVMSQQLESLPPHALAYEAALTMARQGFRHVLVVEEERLLGLVTEKDLFALQRVGLRQIGMTIRHADTVEVLQQGAADIRSMAHNMMAQGVAPEQLTQFISTFNDLLAARVVELEFKASGLYDTPLHAGMCWMALGSEGRFEQTLNTDQDNAIIFEAPPGMTEDQVRETLLPVARRINESLALCGFPLCKGEIMASNPRWCLSLAEWKQAFSAWIRGGTPESLLYASIFFDFRALYGAQHLAGDLREWLARVASDNSRFLYMMAENALRNRPPLGVIRDFVLNDSNRIDLKLNGITPFVDAARIFSLAVGVTQTNTIQRLRLSAAKMNLPESEIEAWIDALLFIQVLRLRHHDESSARGQNDTALDNLIDPASLNELDRRILKEAFRQARKAQAKLRLDYQL</sequence>
<evidence type="ECO:0000259" key="2">
    <source>
        <dbReference type="PROSITE" id="PS50042"/>
    </source>
</evidence>
<dbReference type="PANTHER" id="PTHR43080:SF2">
    <property type="entry name" value="CBS DOMAIN-CONTAINING PROTEIN"/>
    <property type="match status" value="1"/>
</dbReference>
<keyword evidence="4" id="KW-0413">Isomerase</keyword>
<protein>
    <submittedName>
        <fullName evidence="4">D-arabinose 5-phosphate isomerase</fullName>
    </submittedName>
</protein>
<keyword evidence="1" id="KW-0129">CBS domain</keyword>
<evidence type="ECO:0000259" key="3">
    <source>
        <dbReference type="PROSITE" id="PS51371"/>
    </source>
</evidence>
<feature type="domain" description="CBS" evidence="3">
    <location>
        <begin position="234"/>
        <end position="290"/>
    </location>
</feature>
<dbReference type="PROSITE" id="PS50042">
    <property type="entry name" value="CNMP_BINDING_3"/>
    <property type="match status" value="1"/>
</dbReference>
<dbReference type="Pfam" id="PF00571">
    <property type="entry name" value="CBS"/>
    <property type="match status" value="2"/>
</dbReference>
<evidence type="ECO:0000313" key="4">
    <source>
        <dbReference type="EMBL" id="OIR19537.1"/>
    </source>
</evidence>
<dbReference type="SUPFAM" id="SSF51206">
    <property type="entry name" value="cAMP-binding domain-like"/>
    <property type="match status" value="1"/>
</dbReference>
<dbReference type="Gene3D" id="2.60.120.10">
    <property type="entry name" value="Jelly Rolls"/>
    <property type="match status" value="1"/>
</dbReference>
<dbReference type="InterPro" id="IPR018821">
    <property type="entry name" value="DUF294_put_nucleoTrafse_sb-bd"/>
</dbReference>
<dbReference type="SUPFAM" id="SSF54631">
    <property type="entry name" value="CBS-domain pair"/>
    <property type="match status" value="1"/>
</dbReference>
<dbReference type="CDD" id="cd00038">
    <property type="entry name" value="CAP_ED"/>
    <property type="match status" value="1"/>
</dbReference>
<dbReference type="InterPro" id="IPR018490">
    <property type="entry name" value="cNMP-bd_dom_sf"/>
</dbReference>
<name>A0A1J5TF08_9ZZZZ</name>
<dbReference type="PANTHER" id="PTHR43080">
    <property type="entry name" value="CBS DOMAIN-CONTAINING PROTEIN CBSX3, MITOCHONDRIAL"/>
    <property type="match status" value="1"/>
</dbReference>
<dbReference type="CDD" id="cd05401">
    <property type="entry name" value="NT_GlnE_GlnD_like"/>
    <property type="match status" value="1"/>
</dbReference>
<dbReference type="Gene3D" id="3.10.580.10">
    <property type="entry name" value="CBS-domain"/>
    <property type="match status" value="1"/>
</dbReference>
<dbReference type="SMART" id="SM00116">
    <property type="entry name" value="CBS"/>
    <property type="match status" value="2"/>
</dbReference>
<dbReference type="AlphaFoldDB" id="A0A1J5TF08"/>
<dbReference type="InterPro" id="IPR000644">
    <property type="entry name" value="CBS_dom"/>
</dbReference>
<organism evidence="4">
    <name type="scientific">mine drainage metagenome</name>
    <dbReference type="NCBI Taxonomy" id="410659"/>
    <lineage>
        <taxon>unclassified sequences</taxon>
        <taxon>metagenomes</taxon>
        <taxon>ecological metagenomes</taxon>
    </lineage>
</organism>
<feature type="domain" description="CBS" evidence="3">
    <location>
        <begin position="169"/>
        <end position="226"/>
    </location>
</feature>
<dbReference type="InterPro" id="IPR005105">
    <property type="entry name" value="GlnD_Uridyltrans_N"/>
</dbReference>
<dbReference type="PROSITE" id="PS51371">
    <property type="entry name" value="CBS"/>
    <property type="match status" value="2"/>
</dbReference>
<dbReference type="EMBL" id="MLJW01000001">
    <property type="protein sequence ID" value="OIR19537.1"/>
    <property type="molecule type" value="Genomic_DNA"/>
</dbReference>
<comment type="caution">
    <text evidence="4">The sequence shown here is derived from an EMBL/GenBank/DDBJ whole genome shotgun (WGS) entry which is preliminary data.</text>
</comment>
<evidence type="ECO:0000256" key="1">
    <source>
        <dbReference type="ARBA" id="ARBA00023122"/>
    </source>
</evidence>
<dbReference type="GO" id="GO:0008773">
    <property type="term" value="F:[protein-PII] uridylyltransferase activity"/>
    <property type="evidence" value="ECO:0007669"/>
    <property type="project" value="InterPro"/>
</dbReference>
<dbReference type="InterPro" id="IPR051257">
    <property type="entry name" value="Diverse_CBS-Domain"/>
</dbReference>
<dbReference type="InterPro" id="IPR046342">
    <property type="entry name" value="CBS_dom_sf"/>
</dbReference>
<feature type="domain" description="Cyclic nucleotide-binding" evidence="2">
    <location>
        <begin position="17"/>
        <end position="122"/>
    </location>
</feature>
<accession>A0A1J5TF08</accession>